<dbReference type="GO" id="GO:0015833">
    <property type="term" value="P:peptide transport"/>
    <property type="evidence" value="ECO:0007669"/>
    <property type="project" value="TreeGrafter"/>
</dbReference>
<keyword evidence="4" id="KW-0732">Signal</keyword>
<reference evidence="6 7" key="1">
    <citation type="journal article" date="2008" name="J. Bacteriol.">
        <title>Complete genome sequence of the soil actinomycete Kocuria rhizophila.</title>
        <authorList>
            <person name="Takarada H."/>
            <person name="Sekine M."/>
            <person name="Kosugi H."/>
            <person name="Matsuo Y."/>
            <person name="Fujisawa T."/>
            <person name="Omata S."/>
            <person name="Kishi E."/>
            <person name="Shimizu A."/>
            <person name="Tsukatani N."/>
            <person name="Tanikawa S."/>
            <person name="Fujita N."/>
            <person name="Harayama S."/>
        </authorList>
    </citation>
    <scope>NUCLEOTIDE SEQUENCE [LARGE SCALE GENOMIC DNA]</scope>
    <source>
        <strain evidence="7">ATCC 9341 / DSM 348 / NBRC 103217 / DC2201</strain>
    </source>
</reference>
<accession>B2GGJ7</accession>
<dbReference type="GO" id="GO:0042597">
    <property type="term" value="C:periplasmic space"/>
    <property type="evidence" value="ECO:0007669"/>
    <property type="project" value="UniProtKB-ARBA"/>
</dbReference>
<dbReference type="PROSITE" id="PS51318">
    <property type="entry name" value="TAT"/>
    <property type="match status" value="1"/>
</dbReference>
<dbReference type="Proteomes" id="UP000008838">
    <property type="component" value="Chromosome"/>
</dbReference>
<evidence type="ECO:0000313" key="7">
    <source>
        <dbReference type="Proteomes" id="UP000008838"/>
    </source>
</evidence>
<dbReference type="AlphaFoldDB" id="B2GGJ7"/>
<evidence type="ECO:0000256" key="1">
    <source>
        <dbReference type="ARBA" id="ARBA00004196"/>
    </source>
</evidence>
<proteinExistence type="inferred from homology"/>
<dbReference type="HOGENOM" id="CLU_017028_7_4_11"/>
<protein>
    <submittedName>
        <fullName evidence="6">Putative ABC transporter substrate-binding protein</fullName>
    </submittedName>
</protein>
<dbReference type="GO" id="GO:0030313">
    <property type="term" value="C:cell envelope"/>
    <property type="evidence" value="ECO:0007669"/>
    <property type="project" value="UniProtKB-SubCell"/>
</dbReference>
<dbReference type="GO" id="GO:1904680">
    <property type="term" value="F:peptide transmembrane transporter activity"/>
    <property type="evidence" value="ECO:0007669"/>
    <property type="project" value="TreeGrafter"/>
</dbReference>
<dbReference type="SUPFAM" id="SSF53850">
    <property type="entry name" value="Periplasmic binding protein-like II"/>
    <property type="match status" value="1"/>
</dbReference>
<dbReference type="Pfam" id="PF00496">
    <property type="entry name" value="SBP_bac_5"/>
    <property type="match status" value="1"/>
</dbReference>
<sequence>MPPTSRPPRRGDRPLAAPAAGGVVERAVRAGLSRRGFMGLGAAAASLALAGCGGGTQPRAARARATGEPQRGGILRIGMTGGGASDSLDAHAPVVTADGGRVMGLYDRLYEFDPDYKLVPGLAESVKAEDGGRAWVFRLREGVRFHDGRPLTTEDVVATFRRITNPKDPKTGASGLARLKRTVAVDERTVRFELKEPDASLVDSIAQNSMGIVPADYDPAKPVGTGPFTLGSFEPGQVTVLKRNPDYWTEPPFVDEIHLLNFNDQDALVNALLSTQVDVVGQLPLALVDVINTDPRLHTVLSETGNWLPFTMRVDAAPFDDPRVRQAFRLVVDREQMVEQVFSGHGTVGNDMYSPFDPGTPRLQQRTRDIAKAKKLLADAGHPNGLEVELVTAPIQSGAVEAAQVFAEQASEAGITVKLRRVDSTTFFGDGYLEYPFSQDFWYTRNFLSQTAQGTVPGAPFNETHEADPEFRALYKKARATMDDKKRNQLMRQAQQLLHEKGGYIAWGFFNQADAYQNYVGGGFAHRIGMPVCGFHMRHLWIDQEGK</sequence>
<gene>
    <name evidence="6" type="ordered locus">KRH_19660</name>
</gene>
<dbReference type="Gene3D" id="3.10.105.10">
    <property type="entry name" value="Dipeptide-binding Protein, Domain 3"/>
    <property type="match status" value="1"/>
</dbReference>
<dbReference type="eggNOG" id="COG0747">
    <property type="taxonomic scope" value="Bacteria"/>
</dbReference>
<dbReference type="PIRSF" id="PIRSF002741">
    <property type="entry name" value="MppA"/>
    <property type="match status" value="1"/>
</dbReference>
<dbReference type="PANTHER" id="PTHR30290:SF10">
    <property type="entry name" value="PERIPLASMIC OLIGOPEPTIDE-BINDING PROTEIN-RELATED"/>
    <property type="match status" value="1"/>
</dbReference>
<keyword evidence="3" id="KW-0813">Transport</keyword>
<evidence type="ECO:0000259" key="5">
    <source>
        <dbReference type="Pfam" id="PF00496"/>
    </source>
</evidence>
<comment type="similarity">
    <text evidence="2">Belongs to the bacterial solute-binding protein 5 family.</text>
</comment>
<name>B2GGJ7_KOCRD</name>
<evidence type="ECO:0000313" key="6">
    <source>
        <dbReference type="EMBL" id="BAG30313.1"/>
    </source>
</evidence>
<evidence type="ECO:0000256" key="4">
    <source>
        <dbReference type="ARBA" id="ARBA00022729"/>
    </source>
</evidence>
<dbReference type="InterPro" id="IPR030678">
    <property type="entry name" value="Peptide/Ni-bd"/>
</dbReference>
<dbReference type="InterPro" id="IPR006311">
    <property type="entry name" value="TAT_signal"/>
</dbReference>
<dbReference type="EMBL" id="AP009152">
    <property type="protein sequence ID" value="BAG30313.1"/>
    <property type="molecule type" value="Genomic_DNA"/>
</dbReference>
<dbReference type="GO" id="GO:0043190">
    <property type="term" value="C:ATP-binding cassette (ABC) transporter complex"/>
    <property type="evidence" value="ECO:0007669"/>
    <property type="project" value="InterPro"/>
</dbReference>
<dbReference type="STRING" id="378753.KRH_19660"/>
<dbReference type="Gene3D" id="3.40.190.10">
    <property type="entry name" value="Periplasmic binding protein-like II"/>
    <property type="match status" value="1"/>
</dbReference>
<comment type="subcellular location">
    <subcellularLocation>
        <location evidence="1">Cell envelope</location>
    </subcellularLocation>
</comment>
<dbReference type="KEGG" id="krh:KRH_19660"/>
<organism evidence="6 7">
    <name type="scientific">Kocuria rhizophila (strain ATCC 9341 / DSM 348 / NBRC 103217 / DC2201)</name>
    <dbReference type="NCBI Taxonomy" id="378753"/>
    <lineage>
        <taxon>Bacteria</taxon>
        <taxon>Bacillati</taxon>
        <taxon>Actinomycetota</taxon>
        <taxon>Actinomycetes</taxon>
        <taxon>Micrococcales</taxon>
        <taxon>Micrococcaceae</taxon>
        <taxon>Kocuria</taxon>
    </lineage>
</organism>
<evidence type="ECO:0000256" key="3">
    <source>
        <dbReference type="ARBA" id="ARBA00022448"/>
    </source>
</evidence>
<feature type="domain" description="Solute-binding protein family 5" evidence="5">
    <location>
        <begin position="117"/>
        <end position="428"/>
    </location>
</feature>
<evidence type="ECO:0000256" key="2">
    <source>
        <dbReference type="ARBA" id="ARBA00005695"/>
    </source>
</evidence>
<dbReference type="PANTHER" id="PTHR30290">
    <property type="entry name" value="PERIPLASMIC BINDING COMPONENT OF ABC TRANSPORTER"/>
    <property type="match status" value="1"/>
</dbReference>
<dbReference type="InterPro" id="IPR039424">
    <property type="entry name" value="SBP_5"/>
</dbReference>
<dbReference type="InterPro" id="IPR000914">
    <property type="entry name" value="SBP_5_dom"/>
</dbReference>
<keyword evidence="7" id="KW-1185">Reference proteome</keyword>
<dbReference type="CDD" id="cd08503">
    <property type="entry name" value="PBP2_NikA_DppA_OppA_like_17"/>
    <property type="match status" value="1"/>
</dbReference>